<dbReference type="InterPro" id="IPR023828">
    <property type="entry name" value="Peptidase_S8_Ser-AS"/>
</dbReference>
<dbReference type="InterPro" id="IPR000209">
    <property type="entry name" value="Peptidase_S8/S53_dom"/>
</dbReference>
<evidence type="ECO:0000256" key="3">
    <source>
        <dbReference type="ARBA" id="ARBA00022670"/>
    </source>
</evidence>
<feature type="active site" description="Charge relay system" evidence="8 9">
    <location>
        <position position="525"/>
    </location>
</feature>
<dbReference type="PROSITE" id="PS00136">
    <property type="entry name" value="SUBTILASE_ASP"/>
    <property type="match status" value="1"/>
</dbReference>
<feature type="region of interest" description="Disordered" evidence="11">
    <location>
        <begin position="739"/>
        <end position="758"/>
    </location>
</feature>
<dbReference type="SUPFAM" id="SSF52743">
    <property type="entry name" value="Subtilisin-like"/>
    <property type="match status" value="1"/>
</dbReference>
<evidence type="ECO:0000256" key="9">
    <source>
        <dbReference type="PROSITE-ProRule" id="PRU01240"/>
    </source>
</evidence>
<name>A0AAD8QKI5_LOLMU</name>
<dbReference type="InterPro" id="IPR010259">
    <property type="entry name" value="S8pro/Inhibitor_I9"/>
</dbReference>
<dbReference type="Gene3D" id="2.60.40.2310">
    <property type="match status" value="1"/>
</dbReference>
<dbReference type="InterPro" id="IPR023827">
    <property type="entry name" value="Peptidase_S8_Asp-AS"/>
</dbReference>
<dbReference type="AlphaFoldDB" id="A0AAD8QKI5"/>
<keyword evidence="5 9" id="KW-0378">Hydrolase</keyword>
<evidence type="ECO:0000259" key="15">
    <source>
        <dbReference type="Pfam" id="PF17766"/>
    </source>
</evidence>
<gene>
    <name evidence="16" type="ORF">QYE76_027524</name>
</gene>
<feature type="domain" description="Inhibitor I9" evidence="14">
    <location>
        <begin position="44"/>
        <end position="122"/>
    </location>
</feature>
<feature type="active site" description="Charge relay system" evidence="8 9">
    <location>
        <position position="155"/>
    </location>
</feature>
<dbReference type="GO" id="GO:0006508">
    <property type="term" value="P:proteolysis"/>
    <property type="evidence" value="ECO:0007669"/>
    <property type="project" value="UniProtKB-KW"/>
</dbReference>
<evidence type="ECO:0000256" key="11">
    <source>
        <dbReference type="SAM" id="MobiDB-lite"/>
    </source>
</evidence>
<dbReference type="InterPro" id="IPR015500">
    <property type="entry name" value="Peptidase_S8_subtilisin-rel"/>
</dbReference>
<dbReference type="Proteomes" id="UP001231189">
    <property type="component" value="Unassembled WGS sequence"/>
</dbReference>
<dbReference type="PANTHER" id="PTHR10795">
    <property type="entry name" value="PROPROTEIN CONVERTASE SUBTILISIN/KEXIN"/>
    <property type="match status" value="1"/>
</dbReference>
<dbReference type="Pfam" id="PF05922">
    <property type="entry name" value="Inhibitor_I9"/>
    <property type="match status" value="1"/>
</dbReference>
<dbReference type="InterPro" id="IPR036852">
    <property type="entry name" value="Peptidase_S8/S53_dom_sf"/>
</dbReference>
<feature type="domain" description="Subtilisin-like protease fibronectin type-III" evidence="15">
    <location>
        <begin position="639"/>
        <end position="734"/>
    </location>
</feature>
<dbReference type="Gene3D" id="3.40.50.200">
    <property type="entry name" value="Peptidase S8/S53 domain"/>
    <property type="match status" value="1"/>
</dbReference>
<dbReference type="Pfam" id="PF17766">
    <property type="entry name" value="fn3_6"/>
    <property type="match status" value="1"/>
</dbReference>
<evidence type="ECO:0000256" key="1">
    <source>
        <dbReference type="ARBA" id="ARBA00004613"/>
    </source>
</evidence>
<dbReference type="GO" id="GO:0004252">
    <property type="term" value="F:serine-type endopeptidase activity"/>
    <property type="evidence" value="ECO:0007669"/>
    <property type="project" value="UniProtKB-UniRule"/>
</dbReference>
<accession>A0AAD8QKI5</accession>
<dbReference type="PRINTS" id="PR00723">
    <property type="entry name" value="SUBTILISIN"/>
</dbReference>
<feature type="domain" description="Peptidase S8/S53" evidence="13">
    <location>
        <begin position="146"/>
        <end position="572"/>
    </location>
</feature>
<keyword evidence="4 12" id="KW-0732">Signal</keyword>
<dbReference type="CDD" id="cd02120">
    <property type="entry name" value="PA_subtilisin_like"/>
    <property type="match status" value="1"/>
</dbReference>
<evidence type="ECO:0000256" key="7">
    <source>
        <dbReference type="ARBA" id="ARBA00023180"/>
    </source>
</evidence>
<evidence type="ECO:0000256" key="6">
    <source>
        <dbReference type="ARBA" id="ARBA00022825"/>
    </source>
</evidence>
<evidence type="ECO:0000256" key="12">
    <source>
        <dbReference type="SAM" id="SignalP"/>
    </source>
</evidence>
<evidence type="ECO:0000256" key="4">
    <source>
        <dbReference type="ARBA" id="ARBA00022729"/>
    </source>
</evidence>
<comment type="similarity">
    <text evidence="2 9 10">Belongs to the peptidase S8 family.</text>
</comment>
<dbReference type="CDD" id="cd04852">
    <property type="entry name" value="Peptidases_S8_3"/>
    <property type="match status" value="1"/>
</dbReference>
<keyword evidence="17" id="KW-1185">Reference proteome</keyword>
<evidence type="ECO:0000259" key="13">
    <source>
        <dbReference type="Pfam" id="PF00082"/>
    </source>
</evidence>
<dbReference type="GO" id="GO:0005576">
    <property type="term" value="C:extracellular region"/>
    <property type="evidence" value="ECO:0007669"/>
    <property type="project" value="UniProtKB-SubCell"/>
</dbReference>
<keyword evidence="7" id="KW-0325">Glycoprotein</keyword>
<dbReference type="InterPro" id="IPR041469">
    <property type="entry name" value="Subtilisin-like_FN3"/>
</dbReference>
<evidence type="ECO:0000256" key="2">
    <source>
        <dbReference type="ARBA" id="ARBA00011073"/>
    </source>
</evidence>
<evidence type="ECO:0000313" key="17">
    <source>
        <dbReference type="Proteomes" id="UP001231189"/>
    </source>
</evidence>
<feature type="signal peptide" evidence="12">
    <location>
        <begin position="1"/>
        <end position="22"/>
    </location>
</feature>
<dbReference type="Gene3D" id="3.50.30.30">
    <property type="match status" value="1"/>
</dbReference>
<protein>
    <submittedName>
        <fullName evidence="16">Uncharacterized protein</fullName>
    </submittedName>
</protein>
<feature type="chain" id="PRO_5041936726" evidence="12">
    <location>
        <begin position="23"/>
        <end position="758"/>
    </location>
</feature>
<reference evidence="16" key="1">
    <citation type="submission" date="2023-07" db="EMBL/GenBank/DDBJ databases">
        <title>A chromosome-level genome assembly of Lolium multiflorum.</title>
        <authorList>
            <person name="Chen Y."/>
            <person name="Copetti D."/>
            <person name="Kolliker R."/>
            <person name="Studer B."/>
        </authorList>
    </citation>
    <scope>NUCLEOTIDE SEQUENCE</scope>
    <source>
        <strain evidence="16">02402/16</strain>
        <tissue evidence="16">Leaf</tissue>
    </source>
</reference>
<dbReference type="Pfam" id="PF00082">
    <property type="entry name" value="Peptidase_S8"/>
    <property type="match status" value="1"/>
</dbReference>
<evidence type="ECO:0000256" key="5">
    <source>
        <dbReference type="ARBA" id="ARBA00022801"/>
    </source>
</evidence>
<dbReference type="InterPro" id="IPR045051">
    <property type="entry name" value="SBT"/>
</dbReference>
<evidence type="ECO:0000256" key="8">
    <source>
        <dbReference type="PIRSR" id="PIRSR615500-1"/>
    </source>
</evidence>
<evidence type="ECO:0000259" key="14">
    <source>
        <dbReference type="Pfam" id="PF05922"/>
    </source>
</evidence>
<dbReference type="PROSITE" id="PS00138">
    <property type="entry name" value="SUBTILASE_SER"/>
    <property type="match status" value="1"/>
</dbReference>
<dbReference type="InterPro" id="IPR037045">
    <property type="entry name" value="S8pro/Inhibitor_I9_sf"/>
</dbReference>
<proteinExistence type="inferred from homology"/>
<dbReference type="PROSITE" id="PS51892">
    <property type="entry name" value="SUBTILASE"/>
    <property type="match status" value="1"/>
</dbReference>
<keyword evidence="3 9" id="KW-0645">Protease</keyword>
<evidence type="ECO:0000256" key="10">
    <source>
        <dbReference type="RuleBase" id="RU003355"/>
    </source>
</evidence>
<dbReference type="Gene3D" id="3.30.70.80">
    <property type="entry name" value="Peptidase S8 propeptide/proteinase inhibitor I9"/>
    <property type="match status" value="1"/>
</dbReference>
<feature type="active site" description="Charge relay system" evidence="8 9">
    <location>
        <position position="207"/>
    </location>
</feature>
<sequence>MAILTNLLLPLLLVATISPAPALCYVNPGAMKLRDATYTSSYRTYIVLVQPPRSNASEDMHRRWHMSFLPRSHTDNTSEARLLHSYTQVFSGFAARLTDAEVDAVAKKPGFVRVFPDRTLQLATTHTPEFLGLKNGTGIWSSADHGKGVIIGLLDSGIHAAHPSFDDHGVPPPPARWKGSCKAARCNNKLIGAKWFVGGDSADEVGHGTHTSSTAAGNFVSGASYKGVGAGTAAGIAPGAHVAMYKVCTEEECQTSTILAGLDEAIKDGVDVLSVSIGGDTSISFEHDPVALGAFSAVSKGITVVSAGGNSGPAKITVTNDAPWLLTVAAGSVDRSFDASVYLGDGRRVDGEALTQLAAKPSSERYPLLYSEARQYCQYEGDRSVAGKIVVCALTNSKDQASDVKSIVDAGAAAVLLSNDEVGGYTTILMDYNTSVIEVSAADGKVLRDYATSTRNSVASLTYNNTLLGVRPAPDVAWFSARGPSGIAPGILKPDILAPGLNILAAWPPKTDSGSGPFNIISGTSMATPHISGVVALVKSLHPDWSPAAIKSAILTTSDVVDNTGGPILDEQHGKANACARGAGHVNPTRAADPGLVYDITANEFAGYICWLESTDAKAASLLDSSLPCGDLPKITEAQLNYPTITVPLRPTPFIVNRTVTNVGPAESTYTAKVEAPTTLAVHVSPETLSFSKVGEKKTFSVSVSGHGVTEEELTAEGSLSWVSEKHVVRSPVVAIVGIGRRGSPPPAASPPGRTSVH</sequence>
<dbReference type="EMBL" id="JAUUTY010000007">
    <property type="protein sequence ID" value="KAK1603851.1"/>
    <property type="molecule type" value="Genomic_DNA"/>
</dbReference>
<comment type="caution">
    <text evidence="16">The sequence shown here is derived from an EMBL/GenBank/DDBJ whole genome shotgun (WGS) entry which is preliminary data.</text>
</comment>
<organism evidence="16 17">
    <name type="scientific">Lolium multiflorum</name>
    <name type="common">Italian ryegrass</name>
    <name type="synonym">Lolium perenne subsp. multiflorum</name>
    <dbReference type="NCBI Taxonomy" id="4521"/>
    <lineage>
        <taxon>Eukaryota</taxon>
        <taxon>Viridiplantae</taxon>
        <taxon>Streptophyta</taxon>
        <taxon>Embryophyta</taxon>
        <taxon>Tracheophyta</taxon>
        <taxon>Spermatophyta</taxon>
        <taxon>Magnoliopsida</taxon>
        <taxon>Liliopsida</taxon>
        <taxon>Poales</taxon>
        <taxon>Poaceae</taxon>
        <taxon>BOP clade</taxon>
        <taxon>Pooideae</taxon>
        <taxon>Poodae</taxon>
        <taxon>Poeae</taxon>
        <taxon>Poeae Chloroplast Group 2 (Poeae type)</taxon>
        <taxon>Loliodinae</taxon>
        <taxon>Loliinae</taxon>
        <taxon>Lolium</taxon>
    </lineage>
</organism>
<comment type="subcellular location">
    <subcellularLocation>
        <location evidence="1">Secreted</location>
    </subcellularLocation>
</comment>
<evidence type="ECO:0000313" key="16">
    <source>
        <dbReference type="EMBL" id="KAK1603851.1"/>
    </source>
</evidence>
<keyword evidence="6 9" id="KW-0720">Serine protease</keyword>
<dbReference type="InterPro" id="IPR034197">
    <property type="entry name" value="Peptidases_S8_3"/>
</dbReference>